<keyword evidence="2" id="KW-0695">RNA-directed DNA polymerase</keyword>
<dbReference type="STRING" id="151549.A0A4C1ZPV3"/>
<name>A0A4C1ZPV3_EUMVA</name>
<organism evidence="2 3">
    <name type="scientific">Eumeta variegata</name>
    <name type="common">Bagworm moth</name>
    <name type="synonym">Eumeta japonica</name>
    <dbReference type="NCBI Taxonomy" id="151549"/>
    <lineage>
        <taxon>Eukaryota</taxon>
        <taxon>Metazoa</taxon>
        <taxon>Ecdysozoa</taxon>
        <taxon>Arthropoda</taxon>
        <taxon>Hexapoda</taxon>
        <taxon>Insecta</taxon>
        <taxon>Pterygota</taxon>
        <taxon>Neoptera</taxon>
        <taxon>Endopterygota</taxon>
        <taxon>Lepidoptera</taxon>
        <taxon>Glossata</taxon>
        <taxon>Ditrysia</taxon>
        <taxon>Tineoidea</taxon>
        <taxon>Psychidae</taxon>
        <taxon>Oiketicinae</taxon>
        <taxon>Eumeta</taxon>
    </lineage>
</organism>
<keyword evidence="3" id="KW-1185">Reference proteome</keyword>
<dbReference type="PROSITE" id="PS50878">
    <property type="entry name" value="RT_POL"/>
    <property type="match status" value="1"/>
</dbReference>
<reference evidence="2 3" key="1">
    <citation type="journal article" date="2019" name="Commun. Biol.">
        <title>The bagworm genome reveals a unique fibroin gene that provides high tensile strength.</title>
        <authorList>
            <person name="Kono N."/>
            <person name="Nakamura H."/>
            <person name="Ohtoshi R."/>
            <person name="Tomita M."/>
            <person name="Numata K."/>
            <person name="Arakawa K."/>
        </authorList>
    </citation>
    <scope>NUCLEOTIDE SEQUENCE [LARGE SCALE GENOMIC DNA]</scope>
</reference>
<evidence type="ECO:0000313" key="2">
    <source>
        <dbReference type="EMBL" id="GBP88575.1"/>
    </source>
</evidence>
<feature type="domain" description="Reverse transcriptase" evidence="1">
    <location>
        <begin position="1"/>
        <end position="95"/>
    </location>
</feature>
<dbReference type="EMBL" id="BGZK01001942">
    <property type="protein sequence ID" value="GBP88575.1"/>
    <property type="molecule type" value="Genomic_DNA"/>
</dbReference>
<comment type="caution">
    <text evidence="2">The sequence shown here is derived from an EMBL/GenBank/DDBJ whole genome shotgun (WGS) entry which is preliminary data.</text>
</comment>
<evidence type="ECO:0000259" key="1">
    <source>
        <dbReference type="PROSITE" id="PS50878"/>
    </source>
</evidence>
<dbReference type="OrthoDB" id="411871at2759"/>
<keyword evidence="2" id="KW-0808">Transferase</keyword>
<sequence length="119" mass="13427">MGVTQGSVLGPFLFLVYINDLPHIIRNGHGIILFADDISLLFKINRQQPAFHEVNSTMSEIVEWFSINNLLLNDKKTKLVQFFLTSAKPVNGNVMVKNEIQDIVDTTLSLDLTLDAKLR</sequence>
<dbReference type="AlphaFoldDB" id="A0A4C1ZPV3"/>
<gene>
    <name evidence="2" type="primary">RTase</name>
    <name evidence="2" type="ORF">EVAR_68605_1</name>
</gene>
<dbReference type="InterPro" id="IPR000477">
    <property type="entry name" value="RT_dom"/>
</dbReference>
<accession>A0A4C1ZPV3</accession>
<dbReference type="Pfam" id="PF00078">
    <property type="entry name" value="RVT_1"/>
    <property type="match status" value="1"/>
</dbReference>
<protein>
    <submittedName>
        <fullName evidence="2">Probable RNA-directed DNA polymerase from transposon BS</fullName>
    </submittedName>
</protein>
<proteinExistence type="predicted"/>
<dbReference type="GO" id="GO:0003964">
    <property type="term" value="F:RNA-directed DNA polymerase activity"/>
    <property type="evidence" value="ECO:0007669"/>
    <property type="project" value="UniProtKB-KW"/>
</dbReference>
<evidence type="ECO:0000313" key="3">
    <source>
        <dbReference type="Proteomes" id="UP000299102"/>
    </source>
</evidence>
<dbReference type="PANTHER" id="PTHR33332">
    <property type="entry name" value="REVERSE TRANSCRIPTASE DOMAIN-CONTAINING PROTEIN"/>
    <property type="match status" value="1"/>
</dbReference>
<dbReference type="Proteomes" id="UP000299102">
    <property type="component" value="Unassembled WGS sequence"/>
</dbReference>
<keyword evidence="2" id="KW-0548">Nucleotidyltransferase</keyword>